<evidence type="ECO:0000256" key="6">
    <source>
        <dbReference type="SAM" id="MobiDB-lite"/>
    </source>
</evidence>
<feature type="domain" description="C2H2-type" evidence="7">
    <location>
        <begin position="458"/>
        <end position="481"/>
    </location>
</feature>
<evidence type="ECO:0000256" key="3">
    <source>
        <dbReference type="ARBA" id="ARBA00022771"/>
    </source>
</evidence>
<feature type="compositionally biased region" description="Basic residues" evidence="6">
    <location>
        <begin position="204"/>
        <end position="213"/>
    </location>
</feature>
<feature type="domain" description="C2H2-type" evidence="7">
    <location>
        <begin position="560"/>
        <end position="588"/>
    </location>
</feature>
<accession>A0ABQ7QEL8</accession>
<feature type="domain" description="C2H2-type" evidence="7">
    <location>
        <begin position="589"/>
        <end position="616"/>
    </location>
</feature>
<dbReference type="Pfam" id="PF12874">
    <property type="entry name" value="zf-met"/>
    <property type="match status" value="1"/>
</dbReference>
<comment type="caution">
    <text evidence="8">The sequence shown here is derived from an EMBL/GenBank/DDBJ whole genome shotgun (WGS) entry which is preliminary data.</text>
</comment>
<keyword evidence="3 5" id="KW-0863">Zinc-finger</keyword>
<dbReference type="PANTHER" id="PTHR24379:SF121">
    <property type="entry name" value="C2H2-TYPE DOMAIN-CONTAINING PROTEIN"/>
    <property type="match status" value="1"/>
</dbReference>
<dbReference type="PROSITE" id="PS50157">
    <property type="entry name" value="ZINC_FINGER_C2H2_2"/>
    <property type="match status" value="9"/>
</dbReference>
<dbReference type="InterPro" id="IPR013087">
    <property type="entry name" value="Znf_C2H2_type"/>
</dbReference>
<keyword evidence="1" id="KW-0479">Metal-binding</keyword>
<dbReference type="Gene3D" id="3.30.160.60">
    <property type="entry name" value="Classic Zinc Finger"/>
    <property type="match status" value="6"/>
</dbReference>
<dbReference type="InterPro" id="IPR036236">
    <property type="entry name" value="Znf_C2H2_sf"/>
</dbReference>
<evidence type="ECO:0000256" key="2">
    <source>
        <dbReference type="ARBA" id="ARBA00022737"/>
    </source>
</evidence>
<dbReference type="Pfam" id="PF00096">
    <property type="entry name" value="zf-C2H2"/>
    <property type="match status" value="2"/>
</dbReference>
<evidence type="ECO:0000313" key="8">
    <source>
        <dbReference type="EMBL" id="KAG7303637.1"/>
    </source>
</evidence>
<feature type="domain" description="C2H2-type" evidence="7">
    <location>
        <begin position="281"/>
        <end position="303"/>
    </location>
</feature>
<gene>
    <name evidence="8" type="ORF">JYU34_012167</name>
</gene>
<feature type="domain" description="C2H2-type" evidence="7">
    <location>
        <begin position="429"/>
        <end position="457"/>
    </location>
</feature>
<feature type="domain" description="C2H2-type" evidence="7">
    <location>
        <begin position="368"/>
        <end position="395"/>
    </location>
</feature>
<dbReference type="Proteomes" id="UP000823941">
    <property type="component" value="Chromosome 16"/>
</dbReference>
<dbReference type="PANTHER" id="PTHR24379">
    <property type="entry name" value="KRAB AND ZINC FINGER DOMAIN-CONTAINING"/>
    <property type="match status" value="1"/>
</dbReference>
<feature type="region of interest" description="Disordered" evidence="6">
    <location>
        <begin position="189"/>
        <end position="224"/>
    </location>
</feature>
<evidence type="ECO:0000313" key="9">
    <source>
        <dbReference type="Proteomes" id="UP000823941"/>
    </source>
</evidence>
<keyword evidence="2" id="KW-0677">Repeat</keyword>
<feature type="domain" description="C2H2-type" evidence="7">
    <location>
        <begin position="251"/>
        <end position="279"/>
    </location>
</feature>
<protein>
    <recommendedName>
        <fullName evidence="7">C2H2-type domain-containing protein</fullName>
    </recommendedName>
</protein>
<reference evidence="8 9" key="1">
    <citation type="submission" date="2021-06" db="EMBL/GenBank/DDBJ databases">
        <title>A haploid diamondback moth (Plutella xylostella L.) genome assembly resolves 31 chromosomes and identifies a diamide resistance mutation.</title>
        <authorList>
            <person name="Ward C.M."/>
            <person name="Perry K.D."/>
            <person name="Baker G."/>
            <person name="Powis K."/>
            <person name="Heckel D.G."/>
            <person name="Baxter S.W."/>
        </authorList>
    </citation>
    <scope>NUCLEOTIDE SEQUENCE [LARGE SCALE GENOMIC DNA]</scope>
    <source>
        <strain evidence="8 9">LV</strain>
        <tissue evidence="8">Single pupa</tissue>
    </source>
</reference>
<sequence length="648" mass="74986">MIQACVFCLSQDRNLSLMEESLYLTVYPSFKGEYIEYISYLQAERLLKLCWECQVKACNFKKLLQTAQRSLNSLKLFMEFSSGDLPKSESNLHITTVEAIDIAPTIPIHNPVVNAPKLEQNIDDVDFKFIVEPSEIKDINLGVVKLEDTLDIEDSNFNNDTYFNNDDDDDDSEDDKPLAVRATALAAIKRKRSSKKALDSSRTSTRKSRKKKPPTPAPPKFSKVWASTEQAMRWHREELRRAREASLSFVHECDACERLFAEEEELNRHVGEAHSEEAGQYTCDVCLYRFPDQTKLQQHMEAHYINYKCKNCSFESRILAEMQKHVDESHSILLKAPDVKEVAVCNRCKNEFISSAELKAHLATCRTYKCVDCDQTFPAGRAYHQHRQKHRLDPDGIYCEVCKIYYKATWYKKHLLTSLKHVSRDSFKYECEICHQKFPSSSRLKLHMFGYHKRLGPFPCELCPKSFFNRSRLTRHCASVHKIGPVFEKEKNKMCETCGKGFSSNHLLANHIRTHTGERPWRCEECPAAFAQNGSFYMHMKRMHGKTIDRHGRETRADKVCCDVCGKEFSARCTLKVHYDYYHLKKTKFHCDTCDKYCRSAADLRKHANTHASAARAAIPCDTCGKTFKVSTIFYLFYYVIIIHVICL</sequence>
<evidence type="ECO:0000256" key="4">
    <source>
        <dbReference type="ARBA" id="ARBA00022833"/>
    </source>
</evidence>
<keyword evidence="4" id="KW-0862">Zinc</keyword>
<dbReference type="SUPFAM" id="SSF57667">
    <property type="entry name" value="beta-beta-alpha zinc fingers"/>
    <property type="match status" value="4"/>
</dbReference>
<evidence type="ECO:0000259" key="7">
    <source>
        <dbReference type="PROSITE" id="PS50157"/>
    </source>
</evidence>
<dbReference type="PROSITE" id="PS00028">
    <property type="entry name" value="ZINC_FINGER_C2H2_1"/>
    <property type="match status" value="9"/>
</dbReference>
<feature type="domain" description="C2H2-type" evidence="7">
    <location>
        <begin position="521"/>
        <end position="544"/>
    </location>
</feature>
<feature type="domain" description="C2H2-type" evidence="7">
    <location>
        <begin position="493"/>
        <end position="520"/>
    </location>
</feature>
<evidence type="ECO:0000256" key="5">
    <source>
        <dbReference type="PROSITE-ProRule" id="PRU00042"/>
    </source>
</evidence>
<evidence type="ECO:0000256" key="1">
    <source>
        <dbReference type="ARBA" id="ARBA00022723"/>
    </source>
</evidence>
<keyword evidence="9" id="KW-1185">Reference proteome</keyword>
<proteinExistence type="predicted"/>
<dbReference type="SMART" id="SM00355">
    <property type="entry name" value="ZnF_C2H2"/>
    <property type="match status" value="11"/>
</dbReference>
<organism evidence="8 9">
    <name type="scientific">Plutella xylostella</name>
    <name type="common">Diamondback moth</name>
    <name type="synonym">Plutella maculipennis</name>
    <dbReference type="NCBI Taxonomy" id="51655"/>
    <lineage>
        <taxon>Eukaryota</taxon>
        <taxon>Metazoa</taxon>
        <taxon>Ecdysozoa</taxon>
        <taxon>Arthropoda</taxon>
        <taxon>Hexapoda</taxon>
        <taxon>Insecta</taxon>
        <taxon>Pterygota</taxon>
        <taxon>Neoptera</taxon>
        <taxon>Endopterygota</taxon>
        <taxon>Lepidoptera</taxon>
        <taxon>Glossata</taxon>
        <taxon>Ditrysia</taxon>
        <taxon>Yponomeutoidea</taxon>
        <taxon>Plutellidae</taxon>
        <taxon>Plutella</taxon>
    </lineage>
</organism>
<dbReference type="EMBL" id="JAHIBW010000016">
    <property type="protein sequence ID" value="KAG7303637.1"/>
    <property type="molecule type" value="Genomic_DNA"/>
</dbReference>
<name>A0ABQ7QEL8_PLUXY</name>